<evidence type="ECO:0000313" key="2">
    <source>
        <dbReference type="Proteomes" id="UP000249453"/>
    </source>
</evidence>
<evidence type="ECO:0008006" key="3">
    <source>
        <dbReference type="Google" id="ProtNLM"/>
    </source>
</evidence>
<gene>
    <name evidence="1" type="ORF">C7374_10587</name>
</gene>
<name>A0A364JVF7_9HYPH</name>
<dbReference type="EMBL" id="QLMK01000005">
    <property type="protein sequence ID" value="RAK29038.1"/>
    <property type="molecule type" value="Genomic_DNA"/>
</dbReference>
<proteinExistence type="predicted"/>
<evidence type="ECO:0000313" key="1">
    <source>
        <dbReference type="EMBL" id="RAK29038.1"/>
    </source>
</evidence>
<dbReference type="AlphaFoldDB" id="A0A364JVF7"/>
<sequence length="60" mass="6572">MATEGIELIWGINAIARLIGRTDRQTFYMASTGQIPAKKVGGRWCAERGELIAFFKGKAA</sequence>
<organism evidence="1 2">
    <name type="scientific">Falsochrobactrum ovis</name>
    <dbReference type="NCBI Taxonomy" id="1293442"/>
    <lineage>
        <taxon>Bacteria</taxon>
        <taxon>Pseudomonadati</taxon>
        <taxon>Pseudomonadota</taxon>
        <taxon>Alphaproteobacteria</taxon>
        <taxon>Hyphomicrobiales</taxon>
        <taxon>Brucellaceae</taxon>
        <taxon>Falsochrobactrum</taxon>
    </lineage>
</organism>
<comment type="caution">
    <text evidence="1">The sequence shown here is derived from an EMBL/GenBank/DDBJ whole genome shotgun (WGS) entry which is preliminary data.</text>
</comment>
<dbReference type="OrthoDB" id="8283535at2"/>
<dbReference type="Proteomes" id="UP000249453">
    <property type="component" value="Unassembled WGS sequence"/>
</dbReference>
<keyword evidence="2" id="KW-1185">Reference proteome</keyword>
<accession>A0A364JVF7</accession>
<dbReference type="RefSeq" id="WP_111575209.1">
    <property type="nucleotide sequence ID" value="NZ_JBHEEY010000004.1"/>
</dbReference>
<protein>
    <recommendedName>
        <fullName evidence="3">DNA-binding protein</fullName>
    </recommendedName>
</protein>
<reference evidence="1 2" key="1">
    <citation type="submission" date="2018-06" db="EMBL/GenBank/DDBJ databases">
        <title>Genomic Encyclopedia of Type Strains, Phase IV (KMG-IV): sequencing the most valuable type-strain genomes for metagenomic binning, comparative biology and taxonomic classification.</title>
        <authorList>
            <person name="Goeker M."/>
        </authorList>
    </citation>
    <scope>NUCLEOTIDE SEQUENCE [LARGE SCALE GENOMIC DNA]</scope>
    <source>
        <strain evidence="1 2">DSM 26720</strain>
    </source>
</reference>